<reference evidence="2" key="1">
    <citation type="journal article" date="2011" name="PLoS Genet.">
        <title>Genomic analysis of the necrotrophic fungal pathogens Sclerotinia sclerotiorum and Botrytis cinerea.</title>
        <authorList>
            <person name="Amselem J."/>
            <person name="Cuomo C.A."/>
            <person name="van Kan J.A."/>
            <person name="Viaud M."/>
            <person name="Benito E.P."/>
            <person name="Couloux A."/>
            <person name="Coutinho P.M."/>
            <person name="de Vries R.P."/>
            <person name="Dyer P.S."/>
            <person name="Fillinger S."/>
            <person name="Fournier E."/>
            <person name="Gout L."/>
            <person name="Hahn M."/>
            <person name="Kohn L."/>
            <person name="Lapalu N."/>
            <person name="Plummer K.M."/>
            <person name="Pradier J.M."/>
            <person name="Quevillon E."/>
            <person name="Sharon A."/>
            <person name="Simon A."/>
            <person name="ten Have A."/>
            <person name="Tudzynski B."/>
            <person name="Tudzynski P."/>
            <person name="Wincker P."/>
            <person name="Andrew M."/>
            <person name="Anthouard V."/>
            <person name="Beever R.E."/>
            <person name="Beffa R."/>
            <person name="Benoit I."/>
            <person name="Bouzid O."/>
            <person name="Brault B."/>
            <person name="Chen Z."/>
            <person name="Choquer M."/>
            <person name="Collemare J."/>
            <person name="Cotton P."/>
            <person name="Danchin E.G."/>
            <person name="Da Silva C."/>
            <person name="Gautier A."/>
            <person name="Giraud C."/>
            <person name="Giraud T."/>
            <person name="Gonzalez C."/>
            <person name="Grossetete S."/>
            <person name="Guldener U."/>
            <person name="Henrissat B."/>
            <person name="Howlett B.J."/>
            <person name="Kodira C."/>
            <person name="Kretschmer M."/>
            <person name="Lappartient A."/>
            <person name="Leroch M."/>
            <person name="Levis C."/>
            <person name="Mauceli E."/>
            <person name="Neuveglise C."/>
            <person name="Oeser B."/>
            <person name="Pearson M."/>
            <person name="Poulain J."/>
            <person name="Poussereau N."/>
            <person name="Quesneville H."/>
            <person name="Rascle C."/>
            <person name="Schumacher J."/>
            <person name="Segurens B."/>
            <person name="Sexton A."/>
            <person name="Silva E."/>
            <person name="Sirven C."/>
            <person name="Soanes D.M."/>
            <person name="Talbot N.J."/>
            <person name="Templeton M."/>
            <person name="Yandava C."/>
            <person name="Yarden O."/>
            <person name="Zeng Q."/>
            <person name="Rollins J.A."/>
            <person name="Lebrun M.H."/>
            <person name="Dickman M."/>
        </authorList>
    </citation>
    <scope>NUCLEOTIDE SEQUENCE [LARGE SCALE GENOMIC DNA]</scope>
    <source>
        <strain evidence="2">ATCC 18683 / 1980 / Ss-1</strain>
    </source>
</reference>
<dbReference type="HOGENOM" id="CLU_2607451_0_0_1"/>
<dbReference type="KEGG" id="ssl:SS1G_05462"/>
<gene>
    <name evidence="1" type="ORF">SS1G_05462</name>
</gene>
<dbReference type="EMBL" id="CH476626">
    <property type="protein sequence ID" value="EDO02985.1"/>
    <property type="molecule type" value="Genomic_DNA"/>
</dbReference>
<protein>
    <submittedName>
        <fullName evidence="1">Uncharacterized protein</fullName>
    </submittedName>
</protein>
<evidence type="ECO:0000313" key="1">
    <source>
        <dbReference type="EMBL" id="EDO02985.1"/>
    </source>
</evidence>
<accession>A7EJG9</accession>
<sequence>MDGLTLWDDIRANTVSVFERWLDDSRKGKGKDKGGNKKTLGGRIEMIPKKRESVRITVFNEEIDVRENLGGDLLHFRPQ</sequence>
<dbReference type="Proteomes" id="UP000001312">
    <property type="component" value="Unassembled WGS sequence"/>
</dbReference>
<name>A7EJG9_SCLS1</name>
<evidence type="ECO:0000313" key="2">
    <source>
        <dbReference type="Proteomes" id="UP000001312"/>
    </source>
</evidence>
<dbReference type="GeneID" id="5489831"/>
<dbReference type="AlphaFoldDB" id="A7EJG9"/>
<organism evidence="1 2">
    <name type="scientific">Sclerotinia sclerotiorum (strain ATCC 18683 / 1980 / Ss-1)</name>
    <name type="common">White mold</name>
    <name type="synonym">Whetzelinia sclerotiorum</name>
    <dbReference type="NCBI Taxonomy" id="665079"/>
    <lineage>
        <taxon>Eukaryota</taxon>
        <taxon>Fungi</taxon>
        <taxon>Dikarya</taxon>
        <taxon>Ascomycota</taxon>
        <taxon>Pezizomycotina</taxon>
        <taxon>Leotiomycetes</taxon>
        <taxon>Helotiales</taxon>
        <taxon>Sclerotiniaceae</taxon>
        <taxon>Sclerotinia</taxon>
    </lineage>
</organism>
<proteinExistence type="predicted"/>
<dbReference type="RefSeq" id="XP_001594034.1">
    <property type="nucleotide sequence ID" value="XM_001593984.1"/>
</dbReference>
<dbReference type="InParanoid" id="A7EJG9"/>
<keyword evidence="2" id="KW-1185">Reference proteome</keyword>